<keyword evidence="1" id="KW-0732">Signal</keyword>
<dbReference type="AlphaFoldDB" id="A0A351R9N2"/>
<dbReference type="STRING" id="1132855.GCA_000384255_01204"/>
<feature type="chain" id="PRO_5016839943" description="Carboxypeptidase regulatory-like domain-containing protein" evidence="1">
    <location>
        <begin position="26"/>
        <end position="159"/>
    </location>
</feature>
<gene>
    <name evidence="2" type="ORF">DCW48_03665</name>
</gene>
<evidence type="ECO:0000313" key="3">
    <source>
        <dbReference type="Proteomes" id="UP000264313"/>
    </source>
</evidence>
<organism evidence="2 3">
    <name type="scientific">Methylotenera mobilis</name>
    <dbReference type="NCBI Taxonomy" id="359408"/>
    <lineage>
        <taxon>Bacteria</taxon>
        <taxon>Pseudomonadati</taxon>
        <taxon>Pseudomonadota</taxon>
        <taxon>Betaproteobacteria</taxon>
        <taxon>Nitrosomonadales</taxon>
        <taxon>Methylophilaceae</taxon>
        <taxon>Methylotenera</taxon>
    </lineage>
</organism>
<name>A0A351R9N2_9PROT</name>
<evidence type="ECO:0008006" key="4">
    <source>
        <dbReference type="Google" id="ProtNLM"/>
    </source>
</evidence>
<evidence type="ECO:0000256" key="1">
    <source>
        <dbReference type="SAM" id="SignalP"/>
    </source>
</evidence>
<sequence>MKHLKQIVTATILALGLSLSMAALAYTDIPEEMIPEDSAEPDMSAVTPVTVGEVTYLSGGIGRAESVAMRQSAKNYPLEIVFVEKAGTLEEYLSEVTLQIQDVSKNNVLEIATEGPYFLANLPQGKYFVSAEYKGEVKTQWVNVSKKKHAKLVFWWRAQ</sequence>
<accession>A0A351R9N2</accession>
<evidence type="ECO:0000313" key="2">
    <source>
        <dbReference type="EMBL" id="HBA08753.1"/>
    </source>
</evidence>
<dbReference type="EMBL" id="DNAA01000089">
    <property type="protein sequence ID" value="HBA08753.1"/>
    <property type="molecule type" value="Genomic_DNA"/>
</dbReference>
<proteinExistence type="predicted"/>
<feature type="signal peptide" evidence="1">
    <location>
        <begin position="1"/>
        <end position="25"/>
    </location>
</feature>
<reference evidence="2 3" key="1">
    <citation type="journal article" date="2018" name="Nat. Biotechnol.">
        <title>A standardized bacterial taxonomy based on genome phylogeny substantially revises the tree of life.</title>
        <authorList>
            <person name="Parks D.H."/>
            <person name="Chuvochina M."/>
            <person name="Waite D.W."/>
            <person name="Rinke C."/>
            <person name="Skarshewski A."/>
            <person name="Chaumeil P.A."/>
            <person name="Hugenholtz P."/>
        </authorList>
    </citation>
    <scope>NUCLEOTIDE SEQUENCE [LARGE SCALE GENOMIC DNA]</scope>
    <source>
        <strain evidence="2">UBA9958</strain>
    </source>
</reference>
<comment type="caution">
    <text evidence="2">The sequence shown here is derived from an EMBL/GenBank/DDBJ whole genome shotgun (WGS) entry which is preliminary data.</text>
</comment>
<dbReference type="Proteomes" id="UP000264313">
    <property type="component" value="Unassembled WGS sequence"/>
</dbReference>
<protein>
    <recommendedName>
        <fullName evidence="4">Carboxypeptidase regulatory-like domain-containing protein</fullName>
    </recommendedName>
</protein>